<keyword evidence="7" id="KW-1185">Reference proteome</keyword>
<keyword evidence="5" id="KW-0472">Membrane</keyword>
<dbReference type="GO" id="GO:0140616">
    <property type="term" value="F:iodotyrosine deiodinase activity"/>
    <property type="evidence" value="ECO:0007669"/>
    <property type="project" value="UniProtKB-ARBA"/>
</dbReference>
<dbReference type="Pfam" id="PF00881">
    <property type="entry name" value="Nitroreductase"/>
    <property type="match status" value="1"/>
</dbReference>
<proteinExistence type="inferred from homology"/>
<dbReference type="InterPro" id="IPR050627">
    <property type="entry name" value="Nitroreductase/BluB"/>
</dbReference>
<name>A0AAJ7NGH6_9HYME</name>
<dbReference type="InterPro" id="IPR000415">
    <property type="entry name" value="Nitroreductase-like"/>
</dbReference>
<dbReference type="SUPFAM" id="SSF55469">
    <property type="entry name" value="FMN-dependent nitroreductase-like"/>
    <property type="match status" value="1"/>
</dbReference>
<dbReference type="Gene3D" id="3.40.109.10">
    <property type="entry name" value="NADH Oxidase"/>
    <property type="match status" value="1"/>
</dbReference>
<dbReference type="AlphaFoldDB" id="A0AAJ7NGH6"/>
<keyword evidence="2" id="KW-0285">Flavoprotein</keyword>
<organism evidence="7 8">
    <name type="scientific">Ceratina calcarata</name>
    <dbReference type="NCBI Taxonomy" id="156304"/>
    <lineage>
        <taxon>Eukaryota</taxon>
        <taxon>Metazoa</taxon>
        <taxon>Ecdysozoa</taxon>
        <taxon>Arthropoda</taxon>
        <taxon>Hexapoda</taxon>
        <taxon>Insecta</taxon>
        <taxon>Pterygota</taxon>
        <taxon>Neoptera</taxon>
        <taxon>Endopterygota</taxon>
        <taxon>Hymenoptera</taxon>
        <taxon>Apocrita</taxon>
        <taxon>Aculeata</taxon>
        <taxon>Apoidea</taxon>
        <taxon>Anthophila</taxon>
        <taxon>Apidae</taxon>
        <taxon>Ceratina</taxon>
        <taxon>Zadontomerus</taxon>
    </lineage>
</organism>
<dbReference type="Proteomes" id="UP000694925">
    <property type="component" value="Unplaced"/>
</dbReference>
<dbReference type="CTD" id="389434"/>
<evidence type="ECO:0000256" key="5">
    <source>
        <dbReference type="SAM" id="Phobius"/>
    </source>
</evidence>
<dbReference type="PANTHER" id="PTHR23026">
    <property type="entry name" value="NADPH NITROREDUCTASE"/>
    <property type="match status" value="1"/>
</dbReference>
<evidence type="ECO:0000313" key="8">
    <source>
        <dbReference type="RefSeq" id="XP_017893220.1"/>
    </source>
</evidence>
<dbReference type="CDD" id="cd02144">
    <property type="entry name" value="iodotyrosine_dehalogenase"/>
    <property type="match status" value="1"/>
</dbReference>
<reference evidence="8" key="1">
    <citation type="submission" date="2025-08" db="UniProtKB">
        <authorList>
            <consortium name="RefSeq"/>
        </authorList>
    </citation>
    <scope>IDENTIFICATION</scope>
    <source>
        <tissue evidence="8">Whole body</tissue>
    </source>
</reference>
<keyword evidence="5" id="KW-1133">Transmembrane helix</keyword>
<protein>
    <submittedName>
        <fullName evidence="8">Iodotyrosine deiodinase 1 isoform X1</fullName>
    </submittedName>
</protein>
<dbReference type="RefSeq" id="XP_017893220.1">
    <property type="nucleotide sequence ID" value="XM_018037731.2"/>
</dbReference>
<accession>A0AAJ7NGH6</accession>
<gene>
    <name evidence="8" type="primary">LOC108632882</name>
</gene>
<dbReference type="GeneID" id="108632882"/>
<keyword evidence="5" id="KW-0812">Transmembrane</keyword>
<keyword evidence="3" id="KW-0288">FMN</keyword>
<keyword evidence="4" id="KW-0560">Oxidoreductase</keyword>
<evidence type="ECO:0000313" key="7">
    <source>
        <dbReference type="Proteomes" id="UP000694925"/>
    </source>
</evidence>
<feature type="transmembrane region" description="Helical" evidence="5">
    <location>
        <begin position="12"/>
        <end position="33"/>
    </location>
</feature>
<evidence type="ECO:0000256" key="4">
    <source>
        <dbReference type="ARBA" id="ARBA00023002"/>
    </source>
</evidence>
<comment type="similarity">
    <text evidence="1">Belongs to the nitroreductase family.</text>
</comment>
<dbReference type="InterPro" id="IPR029479">
    <property type="entry name" value="Nitroreductase"/>
</dbReference>
<evidence type="ECO:0000256" key="3">
    <source>
        <dbReference type="ARBA" id="ARBA00022643"/>
    </source>
</evidence>
<feature type="domain" description="Nitroreductase" evidence="6">
    <location>
        <begin position="96"/>
        <end position="284"/>
    </location>
</feature>
<evidence type="ECO:0000256" key="2">
    <source>
        <dbReference type="ARBA" id="ARBA00022630"/>
    </source>
</evidence>
<evidence type="ECO:0000256" key="1">
    <source>
        <dbReference type="ARBA" id="ARBA00007118"/>
    </source>
</evidence>
<dbReference type="PANTHER" id="PTHR23026:SF90">
    <property type="entry name" value="IODOTYROSINE DEIODINASE 1"/>
    <property type="match status" value="1"/>
</dbReference>
<evidence type="ECO:0000259" key="6">
    <source>
        <dbReference type="Pfam" id="PF00881"/>
    </source>
</evidence>
<sequence>MFAELLPFWTKHWYHVVICIVSCYFLKLFYVSIKGIVFTENNRNSNNVEQLEDEETFFDDEEPALPKDLEHIPYKYERPSETELYSRASEFYKIVAARRTIRFFSSDPVPKQVIREIIKAAGTIIFCYIRKNMLYNLSLIGTTPSGAHTEPWTFVVVSNKNVKEQIRRIVENEEEINYKKRMGAKWTADLLPLRTNWIKEYLTTAPYLILVFKQIYGILPNGKKKVHYYNEMSTCIACGILITAIQYAGLVTLVSTPLNCGAGIRNLLRRPPNEKLLVLLPVGYPAKDATVPDLQRKSLSDIQVEID</sequence>
<dbReference type="KEGG" id="ccal:108632882"/>